<dbReference type="SUPFAM" id="SSF56752">
    <property type="entry name" value="D-aminoacid aminotransferase-like PLP-dependent enzymes"/>
    <property type="match status" value="1"/>
</dbReference>
<dbReference type="PANTHER" id="PTHR42743">
    <property type="entry name" value="AMINO-ACID AMINOTRANSFERASE"/>
    <property type="match status" value="1"/>
</dbReference>
<dbReference type="AlphaFoldDB" id="A0A1M5XXW6"/>
<dbReference type="CDD" id="cd00449">
    <property type="entry name" value="PLPDE_IV"/>
    <property type="match status" value="1"/>
</dbReference>
<dbReference type="RefSeq" id="WP_073018589.1">
    <property type="nucleotide sequence ID" value="NZ_FQXU01000005.1"/>
</dbReference>
<evidence type="ECO:0000313" key="7">
    <source>
        <dbReference type="Proteomes" id="UP000184241"/>
    </source>
</evidence>
<dbReference type="FunFam" id="3.20.10.10:FF:000002">
    <property type="entry name" value="D-alanine aminotransferase"/>
    <property type="match status" value="1"/>
</dbReference>
<dbReference type="InterPro" id="IPR018300">
    <property type="entry name" value="Aminotrans_IV_CS"/>
</dbReference>
<comment type="similarity">
    <text evidence="2 4">Belongs to the class-IV pyridoxal-phosphate-dependent aminotransferase family.</text>
</comment>
<dbReference type="Proteomes" id="UP000184241">
    <property type="component" value="Unassembled WGS sequence"/>
</dbReference>
<dbReference type="GO" id="GO:0005829">
    <property type="term" value="C:cytosol"/>
    <property type="evidence" value="ECO:0007669"/>
    <property type="project" value="TreeGrafter"/>
</dbReference>
<evidence type="ECO:0000256" key="3">
    <source>
        <dbReference type="ARBA" id="ARBA00022898"/>
    </source>
</evidence>
<keyword evidence="3 5" id="KW-0663">Pyridoxal phosphate</keyword>
<sequence length="272" mass="31351">MPCLHEYFIENNLKKLSKDFEEPKGTIIYEVLRIIDGVPLFLENHLERMNNSFKIIDRVNPYKDEEIKNSIIELSKTNKVKDGNVKITIEVTEDNKLKIFFIPHSYPAEEQYLRGVKTILYFGERTNPNAKIVNDSFRDLVNKEIKENNAYEAILVDRNGDITEGSRSNIFMVKNNTIITSPLEAVLPGVTRGEIIELCLENNIDFKEEKVNYKDLDKLDGLFITGTSPKILPITSVNDRIFNSNVNEIIKVLIKTYDDKINTYVNTNKSNL</sequence>
<organism evidence="6 7">
    <name type="scientific">Clostridium intestinale DSM 6191</name>
    <dbReference type="NCBI Taxonomy" id="1121320"/>
    <lineage>
        <taxon>Bacteria</taxon>
        <taxon>Bacillati</taxon>
        <taxon>Bacillota</taxon>
        <taxon>Clostridia</taxon>
        <taxon>Eubacteriales</taxon>
        <taxon>Clostridiaceae</taxon>
        <taxon>Clostridium</taxon>
    </lineage>
</organism>
<dbReference type="PANTHER" id="PTHR42743:SF11">
    <property type="entry name" value="AMINODEOXYCHORISMATE LYASE"/>
    <property type="match status" value="1"/>
</dbReference>
<accession>A0A1M5XXW6</accession>
<name>A0A1M5XXW6_9CLOT</name>
<evidence type="ECO:0000256" key="4">
    <source>
        <dbReference type="RuleBase" id="RU004106"/>
    </source>
</evidence>
<proteinExistence type="inferred from homology"/>
<dbReference type="InterPro" id="IPR001544">
    <property type="entry name" value="Aminotrans_IV"/>
</dbReference>
<dbReference type="Gene3D" id="3.20.10.10">
    <property type="entry name" value="D-amino Acid Aminotransferase, subunit A, domain 2"/>
    <property type="match status" value="1"/>
</dbReference>
<dbReference type="GO" id="GO:0008483">
    <property type="term" value="F:transaminase activity"/>
    <property type="evidence" value="ECO:0007669"/>
    <property type="project" value="UniProtKB-KW"/>
</dbReference>
<gene>
    <name evidence="6" type="ORF">SAMN02745941_01709</name>
</gene>
<evidence type="ECO:0000313" key="6">
    <source>
        <dbReference type="EMBL" id="SHI04576.1"/>
    </source>
</evidence>
<keyword evidence="6" id="KW-0032">Aminotransferase</keyword>
<dbReference type="GO" id="GO:0046394">
    <property type="term" value="P:carboxylic acid biosynthetic process"/>
    <property type="evidence" value="ECO:0007669"/>
    <property type="project" value="UniProtKB-ARBA"/>
</dbReference>
<dbReference type="GO" id="GO:0008652">
    <property type="term" value="P:amino acid biosynthetic process"/>
    <property type="evidence" value="ECO:0007669"/>
    <property type="project" value="UniProtKB-ARBA"/>
</dbReference>
<evidence type="ECO:0000256" key="1">
    <source>
        <dbReference type="ARBA" id="ARBA00001933"/>
    </source>
</evidence>
<evidence type="ECO:0000256" key="5">
    <source>
        <dbReference type="RuleBase" id="RU004516"/>
    </source>
</evidence>
<dbReference type="InterPro" id="IPR036038">
    <property type="entry name" value="Aminotransferase-like"/>
</dbReference>
<dbReference type="Pfam" id="PF01063">
    <property type="entry name" value="Aminotran_4"/>
    <property type="match status" value="1"/>
</dbReference>
<dbReference type="PROSITE" id="PS00770">
    <property type="entry name" value="AA_TRANSFER_CLASS_4"/>
    <property type="match status" value="1"/>
</dbReference>
<dbReference type="InterPro" id="IPR043132">
    <property type="entry name" value="BCAT-like_C"/>
</dbReference>
<dbReference type="InterPro" id="IPR050571">
    <property type="entry name" value="Class-IV_PLP-Dep_Aminotrnsfr"/>
</dbReference>
<reference evidence="6 7" key="1">
    <citation type="submission" date="2016-11" db="EMBL/GenBank/DDBJ databases">
        <authorList>
            <person name="Jaros S."/>
            <person name="Januszkiewicz K."/>
            <person name="Wedrychowicz H."/>
        </authorList>
    </citation>
    <scope>NUCLEOTIDE SEQUENCE [LARGE SCALE GENOMIC DNA]</scope>
    <source>
        <strain evidence="6 7">DSM 6191</strain>
    </source>
</reference>
<evidence type="ECO:0000256" key="2">
    <source>
        <dbReference type="ARBA" id="ARBA00009320"/>
    </source>
</evidence>
<keyword evidence="6" id="KW-0808">Transferase</keyword>
<protein>
    <submittedName>
        <fullName evidence="6">Branched-chain amino acid aminotransferase</fullName>
    </submittedName>
</protein>
<comment type="cofactor">
    <cofactor evidence="1 5">
        <name>pyridoxal 5'-phosphate</name>
        <dbReference type="ChEBI" id="CHEBI:597326"/>
    </cofactor>
</comment>
<dbReference type="InterPro" id="IPR043131">
    <property type="entry name" value="BCAT-like_N"/>
</dbReference>
<dbReference type="EMBL" id="FQXU01000005">
    <property type="protein sequence ID" value="SHI04576.1"/>
    <property type="molecule type" value="Genomic_DNA"/>
</dbReference>
<dbReference type="Gene3D" id="3.30.470.10">
    <property type="match status" value="1"/>
</dbReference>